<feature type="region of interest" description="Disordered" evidence="1">
    <location>
        <begin position="1"/>
        <end position="24"/>
    </location>
</feature>
<keyword evidence="2" id="KW-1185">Reference proteome</keyword>
<sequence>MESGEPPKKQRATQPPADRQPDTPLQFLECCSAPSKAATSNGSVMDAFTTDTPESSLIFYESGMLNVEIKEEEEDILDESSGDERVSEVKEQAAPHNMKPILDRAVMALIAVDLL</sequence>
<name>A0A6P8YJT3_THRPL</name>
<gene>
    <name evidence="3" type="primary">LOC117644627</name>
</gene>
<dbReference type="RefSeq" id="XP_034240128.1">
    <property type="nucleotide sequence ID" value="XM_034384237.1"/>
</dbReference>
<evidence type="ECO:0000313" key="2">
    <source>
        <dbReference type="Proteomes" id="UP000515158"/>
    </source>
</evidence>
<proteinExistence type="predicted"/>
<evidence type="ECO:0000256" key="1">
    <source>
        <dbReference type="SAM" id="MobiDB-lite"/>
    </source>
</evidence>
<dbReference type="InParanoid" id="A0A6P8YJT3"/>
<dbReference type="GeneID" id="117644627"/>
<dbReference type="AlphaFoldDB" id="A0A6P8YJT3"/>
<organism evidence="3">
    <name type="scientific">Thrips palmi</name>
    <name type="common">Melon thrips</name>
    <dbReference type="NCBI Taxonomy" id="161013"/>
    <lineage>
        <taxon>Eukaryota</taxon>
        <taxon>Metazoa</taxon>
        <taxon>Ecdysozoa</taxon>
        <taxon>Arthropoda</taxon>
        <taxon>Hexapoda</taxon>
        <taxon>Insecta</taxon>
        <taxon>Pterygota</taxon>
        <taxon>Neoptera</taxon>
        <taxon>Paraneoptera</taxon>
        <taxon>Thysanoptera</taxon>
        <taxon>Terebrantia</taxon>
        <taxon>Thripoidea</taxon>
        <taxon>Thripidae</taxon>
        <taxon>Thrips</taxon>
    </lineage>
</organism>
<dbReference type="KEGG" id="tpal:117644627"/>
<reference evidence="3" key="1">
    <citation type="submission" date="2025-08" db="UniProtKB">
        <authorList>
            <consortium name="RefSeq"/>
        </authorList>
    </citation>
    <scope>IDENTIFICATION</scope>
    <source>
        <tissue evidence="3">Total insect</tissue>
    </source>
</reference>
<accession>A0A6P8YJT3</accession>
<dbReference type="Proteomes" id="UP000515158">
    <property type="component" value="Unplaced"/>
</dbReference>
<evidence type="ECO:0000313" key="3">
    <source>
        <dbReference type="RefSeq" id="XP_034240128.1"/>
    </source>
</evidence>
<protein>
    <submittedName>
        <fullName evidence="3">Uncharacterized protein LOC117644627</fullName>
    </submittedName>
</protein>